<evidence type="ECO:0000313" key="2">
    <source>
        <dbReference type="EMBL" id="EJT49942.1"/>
    </source>
</evidence>
<name>J6F3X8_TRIAS</name>
<dbReference type="RefSeq" id="XP_014181053.1">
    <property type="nucleotide sequence ID" value="XM_014325578.1"/>
</dbReference>
<evidence type="ECO:0000313" key="3">
    <source>
        <dbReference type="Proteomes" id="UP000002748"/>
    </source>
</evidence>
<dbReference type="HOGENOM" id="CLU_2335136_0_0_1"/>
<dbReference type="GeneID" id="25984469"/>
<dbReference type="Proteomes" id="UP000002748">
    <property type="component" value="Unassembled WGS sequence"/>
</dbReference>
<sequence>MMLSAKTRSYSSTSSSSSSSATSRADDLYDRLLIKATVDVWSAGNLRINGRDQSLPPAEAEELLATLKEDSRMLAFIDFDGEDWKASYRLAPPTPPAQ</sequence>
<evidence type="ECO:0000256" key="1">
    <source>
        <dbReference type="SAM" id="MobiDB-lite"/>
    </source>
</evidence>
<proteinExistence type="predicted"/>
<comment type="caution">
    <text evidence="2">The sequence shown here is derived from an EMBL/GenBank/DDBJ whole genome shotgun (WGS) entry which is preliminary data.</text>
</comment>
<dbReference type="EMBL" id="ALBS01000144">
    <property type="protein sequence ID" value="EJT49942.1"/>
    <property type="molecule type" value="Genomic_DNA"/>
</dbReference>
<dbReference type="OrthoDB" id="2563592at2759"/>
<reference evidence="2 3" key="1">
    <citation type="journal article" date="2012" name="Eukaryot. Cell">
        <title>Draft genome sequence of CBS 2479, the standard type strain of Trichosporon asahii.</title>
        <authorList>
            <person name="Yang R.Y."/>
            <person name="Li H.T."/>
            <person name="Zhu H."/>
            <person name="Zhou G.P."/>
            <person name="Wang M."/>
            <person name="Wang L."/>
        </authorList>
    </citation>
    <scope>NUCLEOTIDE SEQUENCE [LARGE SCALE GENOMIC DNA]</scope>
    <source>
        <strain evidence="3">ATCC 90039 / CBS 2479 / JCM 2466 / KCTC 7840 / NCYC 2677 / UAMH 7654</strain>
    </source>
</reference>
<feature type="compositionally biased region" description="Low complexity" evidence="1">
    <location>
        <begin position="1"/>
        <end position="23"/>
    </location>
</feature>
<dbReference type="KEGG" id="tasa:A1Q1_00955"/>
<organism evidence="2 3">
    <name type="scientific">Trichosporon asahii var. asahii (strain ATCC 90039 / CBS 2479 / JCM 2466 / KCTC 7840 / NBRC 103889/ NCYC 2677 / UAMH 7654)</name>
    <name type="common">Yeast</name>
    <dbReference type="NCBI Taxonomy" id="1186058"/>
    <lineage>
        <taxon>Eukaryota</taxon>
        <taxon>Fungi</taxon>
        <taxon>Dikarya</taxon>
        <taxon>Basidiomycota</taxon>
        <taxon>Agaricomycotina</taxon>
        <taxon>Tremellomycetes</taxon>
        <taxon>Trichosporonales</taxon>
        <taxon>Trichosporonaceae</taxon>
        <taxon>Trichosporon</taxon>
    </lineage>
</organism>
<protein>
    <submittedName>
        <fullName evidence="2">Uncharacterized protein</fullName>
    </submittedName>
</protein>
<dbReference type="AlphaFoldDB" id="J6F3X8"/>
<feature type="region of interest" description="Disordered" evidence="1">
    <location>
        <begin position="1"/>
        <end position="24"/>
    </location>
</feature>
<gene>
    <name evidence="2" type="ORF">A1Q1_00955</name>
</gene>
<dbReference type="VEuPathDB" id="FungiDB:A1Q1_00955"/>
<accession>J6F3X8</accession>